<organism evidence="2 3">
    <name type="scientific">Thalassiosira oceanica</name>
    <name type="common">Marine diatom</name>
    <dbReference type="NCBI Taxonomy" id="159749"/>
    <lineage>
        <taxon>Eukaryota</taxon>
        <taxon>Sar</taxon>
        <taxon>Stramenopiles</taxon>
        <taxon>Ochrophyta</taxon>
        <taxon>Bacillariophyta</taxon>
        <taxon>Coscinodiscophyceae</taxon>
        <taxon>Thalassiosirophycidae</taxon>
        <taxon>Thalassiosirales</taxon>
        <taxon>Thalassiosiraceae</taxon>
        <taxon>Thalassiosira</taxon>
    </lineage>
</organism>
<feature type="non-terminal residue" evidence="2">
    <location>
        <position position="1"/>
    </location>
</feature>
<sequence>LSTNTLKKPRGSLDVHFWLADLTHVTRIDATRQDEVKKGTTHRQSSKGPISDLRSSQKSLYMWSPFLGFLGVESSSTTVHHTEQTKEYLGEYWEFDKFDNV</sequence>
<evidence type="ECO:0000256" key="1">
    <source>
        <dbReference type="SAM" id="MobiDB-lite"/>
    </source>
</evidence>
<accession>K0TL96</accession>
<dbReference type="EMBL" id="AGNL01006959">
    <property type="protein sequence ID" value="EJK71652.1"/>
    <property type="molecule type" value="Genomic_DNA"/>
</dbReference>
<evidence type="ECO:0000313" key="2">
    <source>
        <dbReference type="EMBL" id="EJK71652.1"/>
    </source>
</evidence>
<protein>
    <submittedName>
        <fullName evidence="2">Uncharacterized protein</fullName>
    </submittedName>
</protein>
<reference evidence="2 3" key="1">
    <citation type="journal article" date="2012" name="Genome Biol.">
        <title>Genome and low-iron response of an oceanic diatom adapted to chronic iron limitation.</title>
        <authorList>
            <person name="Lommer M."/>
            <person name="Specht M."/>
            <person name="Roy A.S."/>
            <person name="Kraemer L."/>
            <person name="Andreson R."/>
            <person name="Gutowska M.A."/>
            <person name="Wolf J."/>
            <person name="Bergner S.V."/>
            <person name="Schilhabel M.B."/>
            <person name="Klostermeier U.C."/>
            <person name="Beiko R.G."/>
            <person name="Rosenstiel P."/>
            <person name="Hippler M."/>
            <person name="Laroche J."/>
        </authorList>
    </citation>
    <scope>NUCLEOTIDE SEQUENCE [LARGE SCALE GENOMIC DNA]</scope>
    <source>
        <strain evidence="2 3">CCMP1005</strain>
    </source>
</reference>
<keyword evidence="3" id="KW-1185">Reference proteome</keyword>
<name>K0TL96_THAOC</name>
<evidence type="ECO:0000313" key="3">
    <source>
        <dbReference type="Proteomes" id="UP000266841"/>
    </source>
</evidence>
<dbReference type="Proteomes" id="UP000266841">
    <property type="component" value="Unassembled WGS sequence"/>
</dbReference>
<feature type="region of interest" description="Disordered" evidence="1">
    <location>
        <begin position="33"/>
        <end position="54"/>
    </location>
</feature>
<dbReference type="AlphaFoldDB" id="K0TL96"/>
<gene>
    <name evidence="2" type="ORF">THAOC_06885</name>
</gene>
<proteinExistence type="predicted"/>
<comment type="caution">
    <text evidence="2">The sequence shown here is derived from an EMBL/GenBank/DDBJ whole genome shotgun (WGS) entry which is preliminary data.</text>
</comment>